<reference evidence="1 2" key="1">
    <citation type="submission" date="2024-08" db="EMBL/GenBank/DDBJ databases">
        <title>Two novel Cytobacillus novel species.</title>
        <authorList>
            <person name="Liu G."/>
        </authorList>
    </citation>
    <scope>NUCLEOTIDE SEQUENCE [LARGE SCALE GENOMIC DNA]</scope>
    <source>
        <strain evidence="1 2">FJAT-54145</strain>
    </source>
</reference>
<organism evidence="1 2">
    <name type="scientific">Cytobacillus spartinae</name>
    <dbReference type="NCBI Taxonomy" id="3299023"/>
    <lineage>
        <taxon>Bacteria</taxon>
        <taxon>Bacillati</taxon>
        <taxon>Bacillota</taxon>
        <taxon>Bacilli</taxon>
        <taxon>Bacillales</taxon>
        <taxon>Bacillaceae</taxon>
        <taxon>Cytobacillus</taxon>
    </lineage>
</organism>
<name>A0ABW6K500_9BACI</name>
<dbReference type="InterPro" id="IPR019593">
    <property type="entry name" value="Spore_coat_protein_Z/Y"/>
</dbReference>
<evidence type="ECO:0000313" key="2">
    <source>
        <dbReference type="Proteomes" id="UP001601059"/>
    </source>
</evidence>
<gene>
    <name evidence="1" type="ORF">ACFYKX_01320</name>
</gene>
<dbReference type="Pfam" id="PF10612">
    <property type="entry name" value="Spore-coat_CotZ"/>
    <property type="match status" value="1"/>
</dbReference>
<dbReference type="EMBL" id="JBIACK010000001">
    <property type="protein sequence ID" value="MFE8699254.1"/>
    <property type="molecule type" value="Genomic_DNA"/>
</dbReference>
<accession>A0ABW6K500</accession>
<evidence type="ECO:0000313" key="1">
    <source>
        <dbReference type="EMBL" id="MFE8699254.1"/>
    </source>
</evidence>
<keyword evidence="2" id="KW-1185">Reference proteome</keyword>
<keyword evidence="1" id="KW-0167">Capsid protein</keyword>
<keyword evidence="1" id="KW-0946">Virion</keyword>
<protein>
    <submittedName>
        <fullName evidence="1">CotY/CotZ family spore coat protein</fullName>
    </submittedName>
</protein>
<dbReference type="Proteomes" id="UP001601059">
    <property type="component" value="Unassembled WGS sequence"/>
</dbReference>
<comment type="caution">
    <text evidence="1">The sequence shown here is derived from an EMBL/GenBank/DDBJ whole genome shotgun (WGS) entry which is preliminary data.</text>
</comment>
<proteinExistence type="predicted"/>
<dbReference type="RefSeq" id="WP_389357305.1">
    <property type="nucleotide sequence ID" value="NZ_JBIACK010000001.1"/>
</dbReference>
<sequence>MEKRSETFSKDCLCEALLELKSLQDYLSNSSTKYFGKLLPKLIGVDTIPFFFLTKDGLFTLTGSYVNPDTGKEVCFSTNYFRVESVDKDSCCAVISLLQPLDIEGRDATSICKVIKLKRTTTCVHVDLSCVCGIQPLDLDLLRRKIIVEPKW</sequence>